<evidence type="ECO:0000313" key="3">
    <source>
        <dbReference type="Proteomes" id="UP001521137"/>
    </source>
</evidence>
<sequence length="213" mass="23826">MLRPSLLLPIYQQGSSLVELMISMALGFASLTAMTSLVAHGISLNNSLMAKSRLDEEINGVLAVIGQDLKRAGYQGLTEDMLLNPTVFVNPFANSIQISNFGSEVSNSCITFDYDRNQNGLLDTKLVNEEFGFRLKDKAIEIRVDGYKCSQSYWQDLTDPQVVQINDLVFSIDKLTHQQISMTQINVSLQAELVKYPEFSKLISANFLVKNYE</sequence>
<keyword evidence="1" id="KW-0812">Transmembrane</keyword>
<dbReference type="RefSeq" id="WP_235312062.1">
    <property type="nucleotide sequence ID" value="NZ_JAKGAS010000004.1"/>
</dbReference>
<keyword evidence="3" id="KW-1185">Reference proteome</keyword>
<name>A0ABS9D5X4_9ALTE</name>
<dbReference type="EMBL" id="JAKGAS010000004">
    <property type="protein sequence ID" value="MCF2948343.1"/>
    <property type="molecule type" value="Genomic_DNA"/>
</dbReference>
<proteinExistence type="predicted"/>
<protein>
    <submittedName>
        <fullName evidence="2">Prepilin peptidase dependent protein B</fullName>
    </submittedName>
</protein>
<accession>A0ABS9D5X4</accession>
<dbReference type="InterPro" id="IPR016419">
    <property type="entry name" value="Prepilin_Pept-dep_B_prd"/>
</dbReference>
<feature type="transmembrane region" description="Helical" evidence="1">
    <location>
        <begin position="20"/>
        <end position="44"/>
    </location>
</feature>
<keyword evidence="1" id="KW-1133">Transmembrane helix</keyword>
<evidence type="ECO:0000256" key="1">
    <source>
        <dbReference type="SAM" id="Phobius"/>
    </source>
</evidence>
<comment type="caution">
    <text evidence="2">The sequence shown here is derived from an EMBL/GenBank/DDBJ whole genome shotgun (WGS) entry which is preliminary data.</text>
</comment>
<keyword evidence="1" id="KW-0472">Membrane</keyword>
<dbReference type="Proteomes" id="UP001521137">
    <property type="component" value="Unassembled WGS sequence"/>
</dbReference>
<reference evidence="2 3" key="1">
    <citation type="submission" date="2022-01" db="EMBL/GenBank/DDBJ databases">
        <title>Paraglaciecola sp. G1-23.</title>
        <authorList>
            <person name="Jin M.S."/>
            <person name="Han D.M."/>
            <person name="Kim H.M."/>
            <person name="Jeon C.O."/>
        </authorList>
    </citation>
    <scope>NUCLEOTIDE SEQUENCE [LARGE SCALE GENOMIC DNA]</scope>
    <source>
        <strain evidence="2 3">G1-23</strain>
    </source>
</reference>
<gene>
    <name evidence="2" type="ORF">L0668_09515</name>
</gene>
<dbReference type="PIRSF" id="PIRSF004525">
    <property type="entry name" value="Pilin_peptidase-dep_B_prd"/>
    <property type="match status" value="1"/>
</dbReference>
<organism evidence="2 3">
    <name type="scientific">Paraglaciecola algarum</name>
    <dbReference type="NCBI Taxonomy" id="3050085"/>
    <lineage>
        <taxon>Bacteria</taxon>
        <taxon>Pseudomonadati</taxon>
        <taxon>Pseudomonadota</taxon>
        <taxon>Gammaproteobacteria</taxon>
        <taxon>Alteromonadales</taxon>
        <taxon>Alteromonadaceae</taxon>
        <taxon>Paraglaciecola</taxon>
    </lineage>
</organism>
<evidence type="ECO:0000313" key="2">
    <source>
        <dbReference type="EMBL" id="MCF2948343.1"/>
    </source>
</evidence>